<proteinExistence type="inferred from homology"/>
<keyword evidence="3" id="KW-1003">Cell membrane</keyword>
<dbReference type="Proteomes" id="UP001595613">
    <property type="component" value="Unassembled WGS sequence"/>
</dbReference>
<evidence type="ECO:0000256" key="1">
    <source>
        <dbReference type="ARBA" id="ARBA00004429"/>
    </source>
</evidence>
<evidence type="ECO:0000313" key="10">
    <source>
        <dbReference type="EMBL" id="MFC3703896.1"/>
    </source>
</evidence>
<feature type="transmembrane region" description="Helical" evidence="8">
    <location>
        <begin position="12"/>
        <end position="36"/>
    </location>
</feature>
<protein>
    <submittedName>
        <fullName evidence="10">ABC transporter permease</fullName>
    </submittedName>
</protein>
<accession>A0ABV7WXA9</accession>
<evidence type="ECO:0000256" key="3">
    <source>
        <dbReference type="ARBA" id="ARBA00022475"/>
    </source>
</evidence>
<feature type="transmembrane region" description="Helical" evidence="8">
    <location>
        <begin position="150"/>
        <end position="176"/>
    </location>
</feature>
<evidence type="ECO:0000256" key="2">
    <source>
        <dbReference type="ARBA" id="ARBA00022448"/>
    </source>
</evidence>
<dbReference type="CDD" id="cd06261">
    <property type="entry name" value="TM_PBP2"/>
    <property type="match status" value="2"/>
</dbReference>
<feature type="transmembrane region" description="Helical" evidence="8">
    <location>
        <begin position="487"/>
        <end position="512"/>
    </location>
</feature>
<name>A0ABV7WXA9_9HYPH</name>
<dbReference type="PROSITE" id="PS50928">
    <property type="entry name" value="ABC_TM1"/>
    <property type="match status" value="2"/>
</dbReference>
<dbReference type="InterPro" id="IPR000515">
    <property type="entry name" value="MetI-like"/>
</dbReference>
<dbReference type="SUPFAM" id="SSF161098">
    <property type="entry name" value="MetI-like"/>
    <property type="match status" value="2"/>
</dbReference>
<keyword evidence="11" id="KW-1185">Reference proteome</keyword>
<dbReference type="RefSeq" id="WP_380095031.1">
    <property type="nucleotide sequence ID" value="NZ_JBHRYD010000001.1"/>
</dbReference>
<feature type="transmembrane region" description="Helical" evidence="8">
    <location>
        <begin position="361"/>
        <end position="383"/>
    </location>
</feature>
<keyword evidence="6 8" id="KW-1133">Transmembrane helix</keyword>
<feature type="transmembrane region" description="Helical" evidence="8">
    <location>
        <begin position="300"/>
        <end position="321"/>
    </location>
</feature>
<keyword evidence="5 8" id="KW-0812">Transmembrane</keyword>
<sequence>MASRTFDKSLAARLGTAGFVILVGLLIVGPTGHLLANALLGRGSFDLGPAISVLTQRGTVQAIVNTIIYVVGVSVLSVLIGVPLAFLAERTDISPTAKRAINLAVISALITPAFLTAMAYVNLLGPNAGVINVWLRSLLGLSINRGPFDVYNILGVLLLGAQQSVAFVFLIAAAAFSKMNPELEEAAAISGAKRWRIVATVTLPVVRNSIFAGAILALASALADYGTPHMLGFTVLTLRIRTYMLQADFVSAAVVSLLLVAMSLVVLALYRRSLGKGSFATVTGKSFHPSPFRIGRARHVLTFVAYAYAFLSVVLPVLGLLSTSLLERLGFGFRLDNLTLQHYADIIGGDGFVLRAIWNSLQLATGAAMICAVLAAFVAFITVRQRGGASILLDYIVVIPLGIAGTALAVALIMTVTSFPLRDLALYGTLWILLLAYVIRQLPLAVRPSQASLMQVSPELEQAARLAGANWGQTMFTITVPLIRPGLIAGGIIVFLSCLTELSASIILRHIGTDTIATAIMDLWDGGGGYQRASAVAVVVFVAMVALVAAAQIITGRSLYDDRDSM</sequence>
<dbReference type="Gene3D" id="1.10.3720.10">
    <property type="entry name" value="MetI-like"/>
    <property type="match status" value="2"/>
</dbReference>
<feature type="transmembrane region" description="Helical" evidence="8">
    <location>
        <begin position="532"/>
        <end position="554"/>
    </location>
</feature>
<evidence type="ECO:0000256" key="8">
    <source>
        <dbReference type="RuleBase" id="RU363032"/>
    </source>
</evidence>
<organism evidence="10 11">
    <name type="scientific">Devosia honganensis</name>
    <dbReference type="NCBI Taxonomy" id="1610527"/>
    <lineage>
        <taxon>Bacteria</taxon>
        <taxon>Pseudomonadati</taxon>
        <taxon>Pseudomonadota</taxon>
        <taxon>Alphaproteobacteria</taxon>
        <taxon>Hyphomicrobiales</taxon>
        <taxon>Devosiaceae</taxon>
        <taxon>Devosia</taxon>
    </lineage>
</organism>
<feature type="transmembrane region" description="Helical" evidence="8">
    <location>
        <begin position="425"/>
        <end position="446"/>
    </location>
</feature>
<evidence type="ECO:0000256" key="5">
    <source>
        <dbReference type="ARBA" id="ARBA00022692"/>
    </source>
</evidence>
<comment type="caution">
    <text evidence="10">The sequence shown here is derived from an EMBL/GenBank/DDBJ whole genome shotgun (WGS) entry which is preliminary data.</text>
</comment>
<evidence type="ECO:0000259" key="9">
    <source>
        <dbReference type="PROSITE" id="PS50928"/>
    </source>
</evidence>
<evidence type="ECO:0000256" key="4">
    <source>
        <dbReference type="ARBA" id="ARBA00022519"/>
    </source>
</evidence>
<keyword evidence="2 8" id="KW-0813">Transport</keyword>
<feature type="transmembrane region" description="Helical" evidence="8">
    <location>
        <begin position="67"/>
        <end position="88"/>
    </location>
</feature>
<evidence type="ECO:0000256" key="7">
    <source>
        <dbReference type="ARBA" id="ARBA00023136"/>
    </source>
</evidence>
<keyword evidence="4" id="KW-0997">Cell inner membrane</keyword>
<evidence type="ECO:0000313" key="11">
    <source>
        <dbReference type="Proteomes" id="UP001595613"/>
    </source>
</evidence>
<evidence type="ECO:0000256" key="6">
    <source>
        <dbReference type="ARBA" id="ARBA00022989"/>
    </source>
</evidence>
<feature type="transmembrane region" description="Helical" evidence="8">
    <location>
        <begin position="197"/>
        <end position="223"/>
    </location>
</feature>
<dbReference type="EMBL" id="JBHRYD010000001">
    <property type="protein sequence ID" value="MFC3703896.1"/>
    <property type="molecule type" value="Genomic_DNA"/>
</dbReference>
<reference evidence="11" key="1">
    <citation type="journal article" date="2019" name="Int. J. Syst. Evol. Microbiol.">
        <title>The Global Catalogue of Microorganisms (GCM) 10K type strain sequencing project: providing services to taxonomists for standard genome sequencing and annotation.</title>
        <authorList>
            <consortium name="The Broad Institute Genomics Platform"/>
            <consortium name="The Broad Institute Genome Sequencing Center for Infectious Disease"/>
            <person name="Wu L."/>
            <person name="Ma J."/>
        </authorList>
    </citation>
    <scope>NUCLEOTIDE SEQUENCE [LARGE SCALE GENOMIC DNA]</scope>
    <source>
        <strain evidence="11">KCTC 42281</strain>
    </source>
</reference>
<dbReference type="PANTHER" id="PTHR43357:SF3">
    <property type="entry name" value="FE(3+)-TRANSPORT SYSTEM PERMEASE PROTEIN FBPB 2"/>
    <property type="match status" value="1"/>
</dbReference>
<feature type="transmembrane region" description="Helical" evidence="8">
    <location>
        <begin position="100"/>
        <end position="121"/>
    </location>
</feature>
<feature type="domain" description="ABC transmembrane type-1" evidence="9">
    <location>
        <begin position="63"/>
        <end position="270"/>
    </location>
</feature>
<comment type="similarity">
    <text evidence="8">Belongs to the binding-protein-dependent transport system permease family.</text>
</comment>
<dbReference type="PANTHER" id="PTHR43357">
    <property type="entry name" value="INNER MEMBRANE ABC TRANSPORTER PERMEASE PROTEIN YDCV"/>
    <property type="match status" value="1"/>
</dbReference>
<feature type="transmembrane region" description="Helical" evidence="8">
    <location>
        <begin position="243"/>
        <end position="270"/>
    </location>
</feature>
<keyword evidence="7 8" id="KW-0472">Membrane</keyword>
<feature type="transmembrane region" description="Helical" evidence="8">
    <location>
        <begin position="395"/>
        <end position="419"/>
    </location>
</feature>
<dbReference type="Pfam" id="PF00528">
    <property type="entry name" value="BPD_transp_1"/>
    <property type="match status" value="1"/>
</dbReference>
<feature type="domain" description="ABC transmembrane type-1" evidence="9">
    <location>
        <begin position="357"/>
        <end position="551"/>
    </location>
</feature>
<dbReference type="InterPro" id="IPR035906">
    <property type="entry name" value="MetI-like_sf"/>
</dbReference>
<comment type="subcellular location">
    <subcellularLocation>
        <location evidence="1">Cell inner membrane</location>
        <topology evidence="1">Multi-pass membrane protein</topology>
    </subcellularLocation>
    <subcellularLocation>
        <location evidence="8">Cell membrane</location>
        <topology evidence="8">Multi-pass membrane protein</topology>
    </subcellularLocation>
</comment>
<gene>
    <name evidence="10" type="ORF">ACFOOL_03895</name>
</gene>